<sequence>MVSRPCMTAFPPARWRDAPCGIPSPLPRGNDVSAVHCNRPMMSRNHAHLTAPRLLVSVRDAAEVDAALAGGTDILDVKDPSAGSLGRPQPHVLANVAALLQRIRPQAALSVAWGELMDDQAQPPGCLPSPIGWVKIGLAGCADQPLWQQRLREWCLRAGKGADCRESAAPMPALRLVVASYADFHAARAPAPQAVLEAALDTGCAGVLLDTFSKQGGRLKDFISPRALADWLTTARRHGLQTAVAGSLTVDDLEWIVPLRPDIVAIRSAACRDGRRAAPIDAQAVQHFQQSLHARWYQLVRP</sequence>
<reference evidence="7" key="1">
    <citation type="journal article" date="2020" name="mSystems">
        <title>Genome- and Community-Level Interaction Insights into Carbon Utilization and Element Cycling Functions of Hydrothermarchaeota in Hydrothermal Sediment.</title>
        <authorList>
            <person name="Zhou Z."/>
            <person name="Liu Y."/>
            <person name="Xu W."/>
            <person name="Pan J."/>
            <person name="Luo Z.H."/>
            <person name="Li M."/>
        </authorList>
    </citation>
    <scope>NUCLEOTIDE SEQUENCE [LARGE SCALE GENOMIC DNA]</scope>
    <source>
        <strain evidence="7">SpSt-508</strain>
    </source>
</reference>
<evidence type="ECO:0000256" key="2">
    <source>
        <dbReference type="ARBA" id="ARBA00012553"/>
    </source>
</evidence>
<comment type="catalytic activity">
    <reaction evidence="6">
        <text>2 D-glyceraldehyde 3-phosphate = 4-(hydroxymethyl)-2-furancarboxaldehyde phosphate + phosphate + 2 H2O</text>
        <dbReference type="Rhea" id="RHEA:43536"/>
        <dbReference type="ChEBI" id="CHEBI:15377"/>
        <dbReference type="ChEBI" id="CHEBI:43474"/>
        <dbReference type="ChEBI" id="CHEBI:59776"/>
        <dbReference type="ChEBI" id="CHEBI:83407"/>
        <dbReference type="EC" id="4.2.3.153"/>
    </reaction>
</comment>
<accession>A0A7C4LN74</accession>
<keyword evidence="4" id="KW-0704">Schiff base</keyword>
<comment type="function">
    <text evidence="1">Catalyzes the formation of 4-(hydroxymethyl)-2-furancarboxaldehyde phosphate (4-HFC-P) from two molecules of glyceraldehyde-3-P (GA-3-P).</text>
</comment>
<evidence type="ECO:0000256" key="5">
    <source>
        <dbReference type="ARBA" id="ARBA00032523"/>
    </source>
</evidence>
<protein>
    <recommendedName>
        <fullName evidence="2">(5-formylfuran-3-yl)methyl phosphate synthase</fullName>
        <ecNumber evidence="2">4.2.3.153</ecNumber>
    </recommendedName>
    <alternativeName>
        <fullName evidence="5">4-(hydroxymethyl)-2-furancarboxaldehyde-phosphate synthase</fullName>
    </alternativeName>
</protein>
<dbReference type="EC" id="4.2.3.153" evidence="2"/>
<gene>
    <name evidence="7" type="ORF">ENS64_01280</name>
</gene>
<dbReference type="Pfam" id="PF04476">
    <property type="entry name" value="4HFCP_synth"/>
    <property type="match status" value="1"/>
</dbReference>
<dbReference type="AlphaFoldDB" id="A0A7C4LN74"/>
<evidence type="ECO:0000256" key="6">
    <source>
        <dbReference type="ARBA" id="ARBA00047628"/>
    </source>
</evidence>
<evidence type="ECO:0000313" key="7">
    <source>
        <dbReference type="EMBL" id="HGT37891.1"/>
    </source>
</evidence>
<name>A0A7C4LN74_9PLAN</name>
<evidence type="ECO:0000256" key="4">
    <source>
        <dbReference type="ARBA" id="ARBA00023270"/>
    </source>
</evidence>
<proteinExistence type="predicted"/>
<comment type="caution">
    <text evidence="7">The sequence shown here is derived from an EMBL/GenBank/DDBJ whole genome shotgun (WGS) entry which is preliminary data.</text>
</comment>
<dbReference type="EMBL" id="DSVQ01000003">
    <property type="protein sequence ID" value="HGT37891.1"/>
    <property type="molecule type" value="Genomic_DNA"/>
</dbReference>
<dbReference type="GO" id="GO:0016829">
    <property type="term" value="F:lyase activity"/>
    <property type="evidence" value="ECO:0007669"/>
    <property type="project" value="UniProtKB-KW"/>
</dbReference>
<keyword evidence="3" id="KW-0456">Lyase</keyword>
<organism evidence="7">
    <name type="scientific">Schlesneria paludicola</name>
    <dbReference type="NCBI Taxonomy" id="360056"/>
    <lineage>
        <taxon>Bacteria</taxon>
        <taxon>Pseudomonadati</taxon>
        <taxon>Planctomycetota</taxon>
        <taxon>Planctomycetia</taxon>
        <taxon>Planctomycetales</taxon>
        <taxon>Planctomycetaceae</taxon>
        <taxon>Schlesneria</taxon>
    </lineage>
</organism>
<evidence type="ECO:0000256" key="1">
    <source>
        <dbReference type="ARBA" id="ARBA00003810"/>
    </source>
</evidence>
<dbReference type="InterPro" id="IPR007565">
    <property type="entry name" value="4HFCP_synth"/>
</dbReference>
<evidence type="ECO:0000256" key="3">
    <source>
        <dbReference type="ARBA" id="ARBA00023239"/>
    </source>
</evidence>